<dbReference type="EMBL" id="JZEX01000147">
    <property type="protein sequence ID" value="KKB10557.1"/>
    <property type="molecule type" value="Genomic_DNA"/>
</dbReference>
<evidence type="ECO:0008006" key="3">
    <source>
        <dbReference type="Google" id="ProtNLM"/>
    </source>
</evidence>
<dbReference type="PANTHER" id="PTHR42792">
    <property type="entry name" value="FLAGELLIN"/>
    <property type="match status" value="1"/>
</dbReference>
<proteinExistence type="predicted"/>
<dbReference type="GO" id="GO:0009288">
    <property type="term" value="C:bacterial-type flagellum"/>
    <property type="evidence" value="ECO:0007669"/>
    <property type="project" value="InterPro"/>
</dbReference>
<dbReference type="Proteomes" id="UP000033632">
    <property type="component" value="Unassembled WGS sequence"/>
</dbReference>
<comment type="caution">
    <text evidence="1">The sequence shown here is derived from an EMBL/GenBank/DDBJ whole genome shotgun (WGS) entry which is preliminary data.</text>
</comment>
<sequence length="630" mass="65583">MIVNKSMYPIQTSFSVLSKMQGRLSELQMQLGTGQKSSNLSGMGRDLPLSLSVRSRLARIEGFNANISTVNLRLDFLDNAMTRFDKIEGEARNSAIPGQYGTGDINMATLPGLSRGRFDEIVTLLNSEVAGRYLFGGSVTDKPPLPNEKVLLEGEGGRAGFRTVAGERKLADAGADGLGRLATSRAGTTVTLSEDGSHPFGFKLSNLSSSSGGVTLSGPTGNPASLGVDFTGQPIAGETVTMGFTLPDGTETQITLTATTDDPPAAGQFTIGADPTATAANFETALRGSLETEASTTLSAASTYAAAQNFFNGPGEPALRVDFTPPQTAATATGLRLASPNDTVTWYAGESPAVSASNLGRLNVTQSGNAVTLGEQAPVSAAHGFRITGVSLPTANISTSQAGSDPESVSIQFNAPPAAGETVTVTLSEPNGTTRQVTLTAVSGKAGPGQFSIGGDAAQTAANFSKALTDGVTVAAGAAEGNPRQSVTAQVDDATKAAYGVQANESGFLRLMRTMAAMSVETYPTDDPSSRGRFDAMTTRQMSEMGEQHNTERGSIEIVTMELAVARTTSDNSATRHTNYKAQLDDLLSDVETVSKENVAMEILALQVRLQASYQTTAMVAQLSLVHYIR</sequence>
<dbReference type="Gene3D" id="1.20.1330.10">
    <property type="entry name" value="f41 fragment of flagellin, N-terminal domain"/>
    <property type="match status" value="1"/>
</dbReference>
<name>A0A0F5FQX3_9HYPH</name>
<evidence type="ECO:0000313" key="2">
    <source>
        <dbReference type="Proteomes" id="UP000033632"/>
    </source>
</evidence>
<organism evidence="1 2">
    <name type="scientific">Devosia geojensis</name>
    <dbReference type="NCBI Taxonomy" id="443610"/>
    <lineage>
        <taxon>Bacteria</taxon>
        <taxon>Pseudomonadati</taxon>
        <taxon>Pseudomonadota</taxon>
        <taxon>Alphaproteobacteria</taxon>
        <taxon>Hyphomicrobiales</taxon>
        <taxon>Devosiaceae</taxon>
        <taxon>Devosia</taxon>
    </lineage>
</organism>
<dbReference type="STRING" id="443610.VE25_17645"/>
<dbReference type="PANTHER" id="PTHR42792:SF1">
    <property type="entry name" value="FLAGELLAR HOOK-ASSOCIATED PROTEIN 3"/>
    <property type="match status" value="1"/>
</dbReference>
<gene>
    <name evidence="1" type="ORF">VE25_17645</name>
</gene>
<dbReference type="RefSeq" id="WP_046109969.1">
    <property type="nucleotide sequence ID" value="NZ_JZEX01000147.1"/>
</dbReference>
<protein>
    <recommendedName>
        <fullName evidence="3">Flagellin N-terminal domain-containing protein</fullName>
    </recommendedName>
</protein>
<dbReference type="OrthoDB" id="7312911at2"/>
<dbReference type="GO" id="GO:0005198">
    <property type="term" value="F:structural molecule activity"/>
    <property type="evidence" value="ECO:0007669"/>
    <property type="project" value="InterPro"/>
</dbReference>
<reference evidence="1 2" key="1">
    <citation type="submission" date="2015-03" db="EMBL/GenBank/DDBJ databases">
        <authorList>
            <person name="Hassan Y.I."/>
            <person name="Lepp D."/>
            <person name="Li X.-Z."/>
            <person name="Zhou T."/>
        </authorList>
    </citation>
    <scope>NUCLEOTIDE SEQUENCE [LARGE SCALE GENOMIC DNA]</scope>
    <source>
        <strain evidence="1 2">BD-c194</strain>
    </source>
</reference>
<dbReference type="PATRIC" id="fig|443610.3.peg.1830"/>
<keyword evidence="2" id="KW-1185">Reference proteome</keyword>
<evidence type="ECO:0000313" key="1">
    <source>
        <dbReference type="EMBL" id="KKB10557.1"/>
    </source>
</evidence>
<dbReference type="AlphaFoldDB" id="A0A0F5FQX3"/>
<dbReference type="SUPFAM" id="SSF64518">
    <property type="entry name" value="Phase 1 flagellin"/>
    <property type="match status" value="1"/>
</dbReference>
<dbReference type="InterPro" id="IPR001492">
    <property type="entry name" value="Flagellin"/>
</dbReference>
<accession>A0A0F5FQX3</accession>